<keyword evidence="5 6" id="KW-0206">Cytoskeleton</keyword>
<dbReference type="EMBL" id="KQ971352">
    <property type="protein sequence ID" value="EFA06296.1"/>
    <property type="molecule type" value="Genomic_DNA"/>
</dbReference>
<feature type="domain" description="Gamma tubulin complex component protein N-terminal" evidence="8">
    <location>
        <begin position="17"/>
        <end position="318"/>
    </location>
</feature>
<dbReference type="PhylomeDB" id="D6WTG1"/>
<dbReference type="OMA" id="QLSMWLL"/>
<dbReference type="InterPro" id="IPR042241">
    <property type="entry name" value="GCP_C_sf"/>
</dbReference>
<evidence type="ECO:0000256" key="6">
    <source>
        <dbReference type="RuleBase" id="RU363050"/>
    </source>
</evidence>
<evidence type="ECO:0000313" key="10">
    <source>
        <dbReference type="Proteomes" id="UP000007266"/>
    </source>
</evidence>
<dbReference type="GO" id="GO:0051225">
    <property type="term" value="P:spindle assembly"/>
    <property type="evidence" value="ECO:0000318"/>
    <property type="project" value="GO_Central"/>
</dbReference>
<dbReference type="FunCoup" id="D6WTG1">
    <property type="interactions" value="1215"/>
</dbReference>
<dbReference type="OrthoDB" id="78652at2759"/>
<evidence type="ECO:0000259" key="8">
    <source>
        <dbReference type="Pfam" id="PF17681"/>
    </source>
</evidence>
<gene>
    <name evidence="9" type="primary">AUGUSTUS-3.0.2_09163</name>
    <name evidence="9" type="ORF">TcasGA2_TC009163</name>
</gene>
<evidence type="ECO:0000256" key="5">
    <source>
        <dbReference type="ARBA" id="ARBA00023212"/>
    </source>
</evidence>
<dbReference type="PANTHER" id="PTHR19302">
    <property type="entry name" value="GAMMA TUBULIN COMPLEX PROTEIN"/>
    <property type="match status" value="1"/>
</dbReference>
<reference evidence="9 10" key="2">
    <citation type="journal article" date="2010" name="Nucleic Acids Res.">
        <title>BeetleBase in 2010: revisions to provide comprehensive genomic information for Tribolium castaneum.</title>
        <authorList>
            <person name="Kim H.S."/>
            <person name="Murphy T."/>
            <person name="Xia J."/>
            <person name="Caragea D."/>
            <person name="Park Y."/>
            <person name="Beeman R.W."/>
            <person name="Lorenzen M.D."/>
            <person name="Butcher S."/>
            <person name="Manak J.R."/>
            <person name="Brown S.J."/>
        </authorList>
    </citation>
    <scope>GENOME REANNOTATION</scope>
    <source>
        <strain evidence="9 10">Georgia GA2</strain>
    </source>
</reference>
<dbReference type="Pfam" id="PF17681">
    <property type="entry name" value="GCP_N_terminal"/>
    <property type="match status" value="1"/>
</dbReference>
<keyword evidence="10" id="KW-1185">Reference proteome</keyword>
<dbReference type="Proteomes" id="UP000007266">
    <property type="component" value="Linkage group 7"/>
</dbReference>
<dbReference type="GO" id="GO:0007020">
    <property type="term" value="P:microtubule nucleation"/>
    <property type="evidence" value="ECO:0000318"/>
    <property type="project" value="GO_Central"/>
</dbReference>
<dbReference type="Pfam" id="PF04130">
    <property type="entry name" value="GCP_C_terminal"/>
    <property type="match status" value="1"/>
</dbReference>
<evidence type="ECO:0000256" key="2">
    <source>
        <dbReference type="ARBA" id="ARBA00010337"/>
    </source>
</evidence>
<proteinExistence type="inferred from homology"/>
<evidence type="ECO:0000313" key="9">
    <source>
        <dbReference type="EMBL" id="EFA06296.1"/>
    </source>
</evidence>
<comment type="similarity">
    <text evidence="2 6">Belongs to the TUBGCP family.</text>
</comment>
<feature type="domain" description="Gamma tubulin complex component C-terminal" evidence="7">
    <location>
        <begin position="321"/>
        <end position="616"/>
    </location>
</feature>
<dbReference type="GO" id="GO:0005874">
    <property type="term" value="C:microtubule"/>
    <property type="evidence" value="ECO:0007669"/>
    <property type="project" value="UniProtKB-KW"/>
</dbReference>
<dbReference type="InterPro" id="IPR007259">
    <property type="entry name" value="GCP"/>
</dbReference>
<comment type="subcellular location">
    <subcellularLocation>
        <location evidence="1 6">Cytoplasm</location>
        <location evidence="1 6">Cytoskeleton</location>
        <location evidence="1 6">Microtubule organizing center</location>
    </subcellularLocation>
</comment>
<reference evidence="9 10" key="1">
    <citation type="journal article" date="2008" name="Nature">
        <title>The genome of the model beetle and pest Tribolium castaneum.</title>
        <authorList>
            <consortium name="Tribolium Genome Sequencing Consortium"/>
            <person name="Richards S."/>
            <person name="Gibbs R.A."/>
            <person name="Weinstock G.M."/>
            <person name="Brown S.J."/>
            <person name="Denell R."/>
            <person name="Beeman R.W."/>
            <person name="Gibbs R."/>
            <person name="Beeman R.W."/>
            <person name="Brown S.J."/>
            <person name="Bucher G."/>
            <person name="Friedrich M."/>
            <person name="Grimmelikhuijzen C.J."/>
            <person name="Klingler M."/>
            <person name="Lorenzen M."/>
            <person name="Richards S."/>
            <person name="Roth S."/>
            <person name="Schroder R."/>
            <person name="Tautz D."/>
            <person name="Zdobnov E.M."/>
            <person name="Muzny D."/>
            <person name="Gibbs R.A."/>
            <person name="Weinstock G.M."/>
            <person name="Attaway T."/>
            <person name="Bell S."/>
            <person name="Buhay C.J."/>
            <person name="Chandrabose M.N."/>
            <person name="Chavez D."/>
            <person name="Clerk-Blankenburg K.P."/>
            <person name="Cree A."/>
            <person name="Dao M."/>
            <person name="Davis C."/>
            <person name="Chacko J."/>
            <person name="Dinh H."/>
            <person name="Dugan-Rocha S."/>
            <person name="Fowler G."/>
            <person name="Garner T.T."/>
            <person name="Garnes J."/>
            <person name="Gnirke A."/>
            <person name="Hawes A."/>
            <person name="Hernandez J."/>
            <person name="Hines S."/>
            <person name="Holder M."/>
            <person name="Hume J."/>
            <person name="Jhangiani S.N."/>
            <person name="Joshi V."/>
            <person name="Khan Z.M."/>
            <person name="Jackson L."/>
            <person name="Kovar C."/>
            <person name="Kowis A."/>
            <person name="Lee S."/>
            <person name="Lewis L.R."/>
            <person name="Margolis J."/>
            <person name="Morgan M."/>
            <person name="Nazareth L.V."/>
            <person name="Nguyen N."/>
            <person name="Okwuonu G."/>
            <person name="Parker D."/>
            <person name="Richards S."/>
            <person name="Ruiz S.J."/>
            <person name="Santibanez J."/>
            <person name="Savard J."/>
            <person name="Scherer S.E."/>
            <person name="Schneider B."/>
            <person name="Sodergren E."/>
            <person name="Tautz D."/>
            <person name="Vattahil S."/>
            <person name="Villasana D."/>
            <person name="White C.S."/>
            <person name="Wright R."/>
            <person name="Park Y."/>
            <person name="Beeman R.W."/>
            <person name="Lord J."/>
            <person name="Oppert B."/>
            <person name="Lorenzen M."/>
            <person name="Brown S."/>
            <person name="Wang L."/>
            <person name="Savard J."/>
            <person name="Tautz D."/>
            <person name="Richards S."/>
            <person name="Weinstock G."/>
            <person name="Gibbs R.A."/>
            <person name="Liu Y."/>
            <person name="Worley K."/>
            <person name="Weinstock G."/>
            <person name="Elsik C.G."/>
            <person name="Reese J.T."/>
            <person name="Elhaik E."/>
            <person name="Landan G."/>
            <person name="Graur D."/>
            <person name="Arensburger P."/>
            <person name="Atkinson P."/>
            <person name="Beeman R.W."/>
            <person name="Beidler J."/>
            <person name="Brown S.J."/>
            <person name="Demuth J.P."/>
            <person name="Drury D.W."/>
            <person name="Du Y.Z."/>
            <person name="Fujiwara H."/>
            <person name="Lorenzen M."/>
            <person name="Maselli V."/>
            <person name="Osanai M."/>
            <person name="Park Y."/>
            <person name="Robertson H.M."/>
            <person name="Tu Z."/>
            <person name="Wang J.J."/>
            <person name="Wang S."/>
            <person name="Richards S."/>
            <person name="Song H."/>
            <person name="Zhang L."/>
            <person name="Sodergren E."/>
            <person name="Werner D."/>
            <person name="Stanke M."/>
            <person name="Morgenstern B."/>
            <person name="Solovyev V."/>
            <person name="Kosarev P."/>
            <person name="Brown G."/>
            <person name="Chen H.C."/>
            <person name="Ermolaeva O."/>
            <person name="Hlavina W."/>
            <person name="Kapustin Y."/>
            <person name="Kiryutin B."/>
            <person name="Kitts P."/>
            <person name="Maglott D."/>
            <person name="Pruitt K."/>
            <person name="Sapojnikov V."/>
            <person name="Souvorov A."/>
            <person name="Mackey A.J."/>
            <person name="Waterhouse R.M."/>
            <person name="Wyder S."/>
            <person name="Zdobnov E.M."/>
            <person name="Zdobnov E.M."/>
            <person name="Wyder S."/>
            <person name="Kriventseva E.V."/>
            <person name="Kadowaki T."/>
            <person name="Bork P."/>
            <person name="Aranda M."/>
            <person name="Bao R."/>
            <person name="Beermann A."/>
            <person name="Berns N."/>
            <person name="Bolognesi R."/>
            <person name="Bonneton F."/>
            <person name="Bopp D."/>
            <person name="Brown S.J."/>
            <person name="Bucher G."/>
            <person name="Butts T."/>
            <person name="Chaumot A."/>
            <person name="Denell R.E."/>
            <person name="Ferrier D.E."/>
            <person name="Friedrich M."/>
            <person name="Gordon C.M."/>
            <person name="Jindra M."/>
            <person name="Klingler M."/>
            <person name="Lan Q."/>
            <person name="Lattorff H.M."/>
            <person name="Laudet V."/>
            <person name="von Levetsow C."/>
            <person name="Liu Z."/>
            <person name="Lutz R."/>
            <person name="Lynch J.A."/>
            <person name="da Fonseca R.N."/>
            <person name="Posnien N."/>
            <person name="Reuter R."/>
            <person name="Roth S."/>
            <person name="Savard J."/>
            <person name="Schinko J.B."/>
            <person name="Schmitt C."/>
            <person name="Schoppmeier M."/>
            <person name="Schroder R."/>
            <person name="Shippy T.D."/>
            <person name="Simonnet F."/>
            <person name="Marques-Souza H."/>
            <person name="Tautz D."/>
            <person name="Tomoyasu Y."/>
            <person name="Trauner J."/>
            <person name="Van der Zee M."/>
            <person name="Vervoort M."/>
            <person name="Wittkopp N."/>
            <person name="Wimmer E.A."/>
            <person name="Yang X."/>
            <person name="Jones A.K."/>
            <person name="Sattelle D.B."/>
            <person name="Ebert P.R."/>
            <person name="Nelson D."/>
            <person name="Scott J.G."/>
            <person name="Beeman R.W."/>
            <person name="Muthukrishnan S."/>
            <person name="Kramer K.J."/>
            <person name="Arakane Y."/>
            <person name="Beeman R.W."/>
            <person name="Zhu Q."/>
            <person name="Hogenkamp D."/>
            <person name="Dixit R."/>
            <person name="Oppert B."/>
            <person name="Jiang H."/>
            <person name="Zou Z."/>
            <person name="Marshall J."/>
            <person name="Elpidina E."/>
            <person name="Vinokurov K."/>
            <person name="Oppert C."/>
            <person name="Zou Z."/>
            <person name="Evans J."/>
            <person name="Lu Z."/>
            <person name="Zhao P."/>
            <person name="Sumathipala N."/>
            <person name="Altincicek B."/>
            <person name="Vilcinskas A."/>
            <person name="Williams M."/>
            <person name="Hultmark D."/>
            <person name="Hetru C."/>
            <person name="Jiang H."/>
            <person name="Grimmelikhuijzen C.J."/>
            <person name="Hauser F."/>
            <person name="Cazzamali G."/>
            <person name="Williamson M."/>
            <person name="Park Y."/>
            <person name="Li B."/>
            <person name="Tanaka Y."/>
            <person name="Predel R."/>
            <person name="Neupert S."/>
            <person name="Schachtner J."/>
            <person name="Verleyen P."/>
            <person name="Raible F."/>
            <person name="Bork P."/>
            <person name="Friedrich M."/>
            <person name="Walden K.K."/>
            <person name="Robertson H.M."/>
            <person name="Angeli S."/>
            <person name="Foret S."/>
            <person name="Bucher G."/>
            <person name="Schuetz S."/>
            <person name="Maleszka R."/>
            <person name="Wimmer E.A."/>
            <person name="Beeman R.W."/>
            <person name="Lorenzen M."/>
            <person name="Tomoyasu Y."/>
            <person name="Miller S.C."/>
            <person name="Grossmann D."/>
            <person name="Bucher G."/>
        </authorList>
    </citation>
    <scope>NUCLEOTIDE SEQUENCE [LARGE SCALE GENOMIC DNA]</scope>
    <source>
        <strain evidence="9 10">Georgia GA2</strain>
    </source>
</reference>
<organism evidence="9 10">
    <name type="scientific">Tribolium castaneum</name>
    <name type="common">Red flour beetle</name>
    <dbReference type="NCBI Taxonomy" id="7070"/>
    <lineage>
        <taxon>Eukaryota</taxon>
        <taxon>Metazoa</taxon>
        <taxon>Ecdysozoa</taxon>
        <taxon>Arthropoda</taxon>
        <taxon>Hexapoda</taxon>
        <taxon>Insecta</taxon>
        <taxon>Pterygota</taxon>
        <taxon>Neoptera</taxon>
        <taxon>Endopterygota</taxon>
        <taxon>Coleoptera</taxon>
        <taxon>Polyphaga</taxon>
        <taxon>Cucujiformia</taxon>
        <taxon>Tenebrionidae</taxon>
        <taxon>Tenebrionidae incertae sedis</taxon>
        <taxon>Tribolium</taxon>
    </lineage>
</organism>
<dbReference type="KEGG" id="tca:662827"/>
<dbReference type="InterPro" id="IPR041470">
    <property type="entry name" value="GCP_N"/>
</dbReference>
<dbReference type="GO" id="GO:0031122">
    <property type="term" value="P:cytoplasmic microtubule organization"/>
    <property type="evidence" value="ECO:0000318"/>
    <property type="project" value="GO_Central"/>
</dbReference>
<evidence type="ECO:0000256" key="3">
    <source>
        <dbReference type="ARBA" id="ARBA00022490"/>
    </source>
</evidence>
<evidence type="ECO:0000256" key="1">
    <source>
        <dbReference type="ARBA" id="ARBA00004267"/>
    </source>
</evidence>
<dbReference type="GO" id="GO:0000922">
    <property type="term" value="C:spindle pole"/>
    <property type="evidence" value="ECO:0007669"/>
    <property type="project" value="InterPro"/>
</dbReference>
<dbReference type="InParanoid" id="D6WTG1"/>
<keyword evidence="3 6" id="KW-0963">Cytoplasm</keyword>
<dbReference type="HOGENOM" id="CLU_012029_0_0_1"/>
<dbReference type="AlphaFoldDB" id="D6WTG1"/>
<dbReference type="eggNOG" id="KOG2065">
    <property type="taxonomic scope" value="Eukaryota"/>
</dbReference>
<sequence length="629" mass="74829">MIHEILIDLLHNSDDSLGKLDELQEFLHPGEKQLLHHIMEISSNHNWIVSFCKKIQNCSVDQHGLYIKAFVNGVLDVLGDYKSEIVRLEDLFLQNPELQLIFISSCLEKYQVLFNVIMSIIQVVEKDRLHGCLLMGRLHKYIYCGVEPITQAAKKITHCFNSIFYRHLCNWIIYGDLVDLYKEFFISDGECWDEDFLYPEQNEESTLTRVKHRIKRPPPVRKFTIVWSMVPMFITEDTAESILFMGRIVWIVKNHQKTNTDNYQNLHKPDVWDGKDIEYYKKIQALETQIFDQMEFQRVIEECRIKLTKYLWSVMVDEGDLKEHLQLIRDYYALGRGELFHQFIEAAENQTTSYNLNVIFLETARKIYGENDKTYLRFELAKLEKTSVNPWSKLQLNFEISWPLHIIFNPKSMELYNQLFCYLLRLSRTQIHLHKLWQAHMSGKQNIDRRVWTLRQHLIFLVNNLQYYLQVDVIEAQFSLLLKAIENASEFEEIIKVHHEFISNLLAKTFILTPDKSHTYQNKHRLHQTPAVQFNVPSEVYNVIIQLLELCDNFCVIASTWQPQLTEPEVTEFEQFQKRTDTIVDSLLFILYKLHERADGQHLVQLLHQLDFNRFFTRNKPEFNLTQRT</sequence>
<evidence type="ECO:0000256" key="4">
    <source>
        <dbReference type="ARBA" id="ARBA00022701"/>
    </source>
</evidence>
<name>D6WTG1_TRICA</name>
<dbReference type="PANTHER" id="PTHR19302:SF27">
    <property type="entry name" value="GAMMA-TUBULIN COMPLEX COMPONENT 4"/>
    <property type="match status" value="1"/>
</dbReference>
<dbReference type="GO" id="GO:0000930">
    <property type="term" value="C:gamma-tubulin complex"/>
    <property type="evidence" value="ECO:0000318"/>
    <property type="project" value="GO_Central"/>
</dbReference>
<dbReference type="GO" id="GO:0043015">
    <property type="term" value="F:gamma-tubulin binding"/>
    <property type="evidence" value="ECO:0000318"/>
    <property type="project" value="GO_Central"/>
</dbReference>
<protein>
    <recommendedName>
        <fullName evidence="6">Gamma-tubulin complex component</fullName>
    </recommendedName>
</protein>
<dbReference type="STRING" id="7070.D6WTG1"/>
<evidence type="ECO:0000259" key="7">
    <source>
        <dbReference type="Pfam" id="PF04130"/>
    </source>
</evidence>
<dbReference type="GO" id="GO:0000278">
    <property type="term" value="P:mitotic cell cycle"/>
    <property type="evidence" value="ECO:0000318"/>
    <property type="project" value="GO_Central"/>
</dbReference>
<dbReference type="GO" id="GO:0051321">
    <property type="term" value="P:meiotic cell cycle"/>
    <property type="evidence" value="ECO:0000318"/>
    <property type="project" value="GO_Central"/>
</dbReference>
<dbReference type="Gene3D" id="1.20.120.1900">
    <property type="entry name" value="Gamma-tubulin complex, C-terminal domain"/>
    <property type="match status" value="1"/>
</dbReference>
<accession>D6WTG1</accession>
<dbReference type="InterPro" id="IPR040457">
    <property type="entry name" value="GCP_C"/>
</dbReference>
<keyword evidence="4 6" id="KW-0493">Microtubule</keyword>